<feature type="compositionally biased region" description="Basic and acidic residues" evidence="1">
    <location>
        <begin position="17"/>
        <end position="27"/>
    </location>
</feature>
<dbReference type="Proteomes" id="UP000292136">
    <property type="component" value="Unassembled WGS sequence"/>
</dbReference>
<feature type="compositionally biased region" description="Low complexity" evidence="1">
    <location>
        <begin position="1"/>
        <end position="15"/>
    </location>
</feature>
<feature type="region of interest" description="Disordered" evidence="1">
    <location>
        <begin position="1"/>
        <end position="70"/>
    </location>
</feature>
<dbReference type="EMBL" id="SHKM01000001">
    <property type="protein sequence ID" value="RZT90684.1"/>
    <property type="molecule type" value="Genomic_DNA"/>
</dbReference>
<feature type="region of interest" description="Disordered" evidence="1">
    <location>
        <begin position="118"/>
        <end position="147"/>
    </location>
</feature>
<dbReference type="Gene3D" id="3.30.1150.10">
    <property type="match status" value="1"/>
</dbReference>
<reference evidence="2 3" key="1">
    <citation type="submission" date="2019-02" db="EMBL/GenBank/DDBJ databases">
        <title>Genomic Encyclopedia of Type Strains, Phase IV (KMG-IV): sequencing the most valuable type-strain genomes for metagenomic binning, comparative biology and taxonomic classification.</title>
        <authorList>
            <person name="Goeker M."/>
        </authorList>
    </citation>
    <scope>NUCLEOTIDE SEQUENCE [LARGE SCALE GENOMIC DNA]</scope>
    <source>
        <strain evidence="2 3">DSM 21223</strain>
    </source>
</reference>
<name>A0ABY0ISZ2_9RHOO</name>
<feature type="compositionally biased region" description="Basic and acidic residues" evidence="1">
    <location>
        <begin position="118"/>
        <end position="136"/>
    </location>
</feature>
<organism evidence="2 3">
    <name type="scientific">Azospira oryzae</name>
    <dbReference type="NCBI Taxonomy" id="146939"/>
    <lineage>
        <taxon>Bacteria</taxon>
        <taxon>Pseudomonadati</taxon>
        <taxon>Pseudomonadota</taxon>
        <taxon>Betaproteobacteria</taxon>
        <taxon>Rhodocyclales</taxon>
        <taxon>Rhodocyclaceae</taxon>
        <taxon>Azospira</taxon>
    </lineage>
</organism>
<proteinExistence type="predicted"/>
<dbReference type="SUPFAM" id="SSF74653">
    <property type="entry name" value="TolA/TonB C-terminal domain"/>
    <property type="match status" value="1"/>
</dbReference>
<protein>
    <submittedName>
        <fullName evidence="2">TonB-like protein</fullName>
    </submittedName>
</protein>
<sequence>MQAPPAAAPQLTTAPDIVEKNTQRDSSEGASSSEGGKPDIGIPVPYYYPPAEVTQRPHVASPIDTSVVDDEEGSGKAILVLYINEQGKVDKVETESTHLSERLNALVAQQFGSARFLPAEKDGQPVKSRLRIEVTIRPRPPQTTAAP</sequence>
<evidence type="ECO:0000256" key="1">
    <source>
        <dbReference type="SAM" id="MobiDB-lite"/>
    </source>
</evidence>
<gene>
    <name evidence="2" type="ORF">EV678_1504</name>
</gene>
<accession>A0ABY0ISZ2</accession>
<keyword evidence="3" id="KW-1185">Reference proteome</keyword>
<comment type="caution">
    <text evidence="2">The sequence shown here is derived from an EMBL/GenBank/DDBJ whole genome shotgun (WGS) entry which is preliminary data.</text>
</comment>
<evidence type="ECO:0000313" key="2">
    <source>
        <dbReference type="EMBL" id="RZT90684.1"/>
    </source>
</evidence>
<evidence type="ECO:0000313" key="3">
    <source>
        <dbReference type="Proteomes" id="UP000292136"/>
    </source>
</evidence>